<evidence type="ECO:0000313" key="11">
    <source>
        <dbReference type="EMBL" id="MBA4501647.1"/>
    </source>
</evidence>
<evidence type="ECO:0000256" key="7">
    <source>
        <dbReference type="ARBA" id="ARBA00023136"/>
    </source>
</evidence>
<evidence type="ECO:0000256" key="2">
    <source>
        <dbReference type="ARBA" id="ARBA00022448"/>
    </source>
</evidence>
<comment type="caution">
    <text evidence="11">The sequence shown here is derived from an EMBL/GenBank/DDBJ whole genome shotgun (WGS) entry which is preliminary data.</text>
</comment>
<evidence type="ECO:0000256" key="3">
    <source>
        <dbReference type="ARBA" id="ARBA00022475"/>
    </source>
</evidence>
<dbReference type="RefSeq" id="WP_181737713.1">
    <property type="nucleotide sequence ID" value="NZ_JACEMT010000038.1"/>
</dbReference>
<reference evidence="11 12" key="1">
    <citation type="submission" date="2020-07" db="EMBL/GenBank/DDBJ databases">
        <title>Bacterium isolated from marien macroalgae.</title>
        <authorList>
            <person name="Zhu K."/>
            <person name="Lu D."/>
            <person name="Du Z."/>
        </authorList>
    </citation>
    <scope>NUCLEOTIDE SEQUENCE [LARGE SCALE GENOMIC DNA]</scope>
    <source>
        <strain evidence="11 12">3-1745</strain>
    </source>
</reference>
<feature type="transmembrane region" description="Helical" evidence="9">
    <location>
        <begin position="52"/>
        <end position="74"/>
    </location>
</feature>
<dbReference type="InterPro" id="IPR007387">
    <property type="entry name" value="TRAP_DctQ"/>
</dbReference>
<feature type="transmembrane region" description="Helical" evidence="9">
    <location>
        <begin position="86"/>
        <end position="107"/>
    </location>
</feature>
<evidence type="ECO:0000256" key="9">
    <source>
        <dbReference type="RuleBase" id="RU369079"/>
    </source>
</evidence>
<comment type="subcellular location">
    <subcellularLocation>
        <location evidence="1 9">Cell inner membrane</location>
        <topology evidence="1 9">Multi-pass membrane protein</topology>
    </subcellularLocation>
</comment>
<dbReference type="PANTHER" id="PTHR35011">
    <property type="entry name" value="2,3-DIKETO-L-GULONATE TRAP TRANSPORTER SMALL PERMEASE PROTEIN YIAM"/>
    <property type="match status" value="1"/>
</dbReference>
<comment type="subunit">
    <text evidence="9">The complex comprises the extracytoplasmic solute receptor protein and the two transmembrane proteins.</text>
</comment>
<dbReference type="GO" id="GO:0005886">
    <property type="term" value="C:plasma membrane"/>
    <property type="evidence" value="ECO:0007669"/>
    <property type="project" value="UniProtKB-SubCell"/>
</dbReference>
<dbReference type="Proteomes" id="UP000538931">
    <property type="component" value="Unassembled WGS sequence"/>
</dbReference>
<keyword evidence="3" id="KW-1003">Cell membrane</keyword>
<feature type="domain" description="Tripartite ATP-independent periplasmic transporters DctQ component" evidence="10">
    <location>
        <begin position="22"/>
        <end position="152"/>
    </location>
</feature>
<dbReference type="PANTHER" id="PTHR35011:SF2">
    <property type="entry name" value="2,3-DIKETO-L-GULONATE TRAP TRANSPORTER SMALL PERMEASE PROTEIN YIAM"/>
    <property type="match status" value="1"/>
</dbReference>
<evidence type="ECO:0000313" key="12">
    <source>
        <dbReference type="Proteomes" id="UP000538931"/>
    </source>
</evidence>
<evidence type="ECO:0000256" key="4">
    <source>
        <dbReference type="ARBA" id="ARBA00022519"/>
    </source>
</evidence>
<evidence type="ECO:0000256" key="8">
    <source>
        <dbReference type="ARBA" id="ARBA00038436"/>
    </source>
</evidence>
<keyword evidence="6 9" id="KW-1133">Transmembrane helix</keyword>
<evidence type="ECO:0000256" key="6">
    <source>
        <dbReference type="ARBA" id="ARBA00022989"/>
    </source>
</evidence>
<dbReference type="Pfam" id="PF04290">
    <property type="entry name" value="DctQ"/>
    <property type="match status" value="1"/>
</dbReference>
<comment type="function">
    <text evidence="9">Part of the tripartite ATP-independent periplasmic (TRAP) transport system.</text>
</comment>
<keyword evidence="12" id="KW-1185">Reference proteome</keyword>
<keyword evidence="7 9" id="KW-0472">Membrane</keyword>
<feature type="transmembrane region" description="Helical" evidence="9">
    <location>
        <begin position="127"/>
        <end position="145"/>
    </location>
</feature>
<comment type="similarity">
    <text evidence="8 9">Belongs to the TRAP transporter small permease family.</text>
</comment>
<dbReference type="AlphaFoldDB" id="A0A7W1WWT6"/>
<keyword evidence="2 9" id="KW-0813">Transport</keyword>
<dbReference type="GO" id="GO:0015740">
    <property type="term" value="P:C4-dicarboxylate transport"/>
    <property type="evidence" value="ECO:0007669"/>
    <property type="project" value="TreeGrafter"/>
</dbReference>
<dbReference type="InterPro" id="IPR055348">
    <property type="entry name" value="DctQ"/>
</dbReference>
<dbReference type="GO" id="GO:0022857">
    <property type="term" value="F:transmembrane transporter activity"/>
    <property type="evidence" value="ECO:0007669"/>
    <property type="project" value="UniProtKB-UniRule"/>
</dbReference>
<proteinExistence type="inferred from homology"/>
<evidence type="ECO:0000259" key="10">
    <source>
        <dbReference type="Pfam" id="PF04290"/>
    </source>
</evidence>
<protein>
    <recommendedName>
        <fullName evidence="9">TRAP transporter small permease protein</fullName>
    </recommendedName>
</protein>
<organism evidence="11 12">
    <name type="scientific">Marinobacterium marinum</name>
    <dbReference type="NCBI Taxonomy" id="2756129"/>
    <lineage>
        <taxon>Bacteria</taxon>
        <taxon>Pseudomonadati</taxon>
        <taxon>Pseudomonadota</taxon>
        <taxon>Gammaproteobacteria</taxon>
        <taxon>Oceanospirillales</taxon>
        <taxon>Oceanospirillaceae</taxon>
        <taxon>Marinobacterium</taxon>
    </lineage>
</organism>
<keyword evidence="5 9" id="KW-0812">Transmembrane</keyword>
<keyword evidence="4 9" id="KW-0997">Cell inner membrane</keyword>
<gene>
    <name evidence="11" type="ORF">H1S06_04645</name>
</gene>
<name>A0A7W1WWT6_9GAMM</name>
<evidence type="ECO:0000256" key="5">
    <source>
        <dbReference type="ARBA" id="ARBA00022692"/>
    </source>
</evidence>
<dbReference type="EMBL" id="JACEMT010000038">
    <property type="protein sequence ID" value="MBA4501647.1"/>
    <property type="molecule type" value="Genomic_DNA"/>
</dbReference>
<accession>A0A7W1WWT6</accession>
<evidence type="ECO:0000256" key="1">
    <source>
        <dbReference type="ARBA" id="ARBA00004429"/>
    </source>
</evidence>
<feature type="transmembrane region" description="Helical" evidence="9">
    <location>
        <begin position="12"/>
        <end position="32"/>
    </location>
</feature>
<sequence>MSVRNLITHVEEAILSLLLLAMTLLVFVEVIARFGFNAGIHWAQEVTLLLSSWFVLFGASYGVKVGAHIGVDVFVKQLPSGLQRGVTLLAILLCLFYCGLFIYGSWVYLAKMKMIGIELEDVPIPKWTVMSILVIGFGLLLIRFLQLGWKVLRGEAEGFHFSDEAEESMEIARELKKANGEESK</sequence>